<dbReference type="RefSeq" id="WP_021015472.1">
    <property type="nucleotide sequence ID" value="NZ_CP025084.1"/>
</dbReference>
<gene>
    <name evidence="1" type="ORF">CWC46_16390</name>
    <name evidence="2" type="ORF">Ser39006_016390</name>
</gene>
<reference evidence="1 4" key="3">
    <citation type="submission" date="2017-11" db="EMBL/GenBank/DDBJ databases">
        <title>Complete genome sequence of Serratia sp. ATCC 39006 LacA.</title>
        <authorList>
            <person name="Hampton H.G."/>
            <person name="Jackson S.A."/>
            <person name="Jauregui R."/>
            <person name="Poulter G.T.M."/>
            <person name="Salmond G.P.C."/>
            <person name="Fineran P.C."/>
        </authorList>
    </citation>
    <scope>NUCLEOTIDE SEQUENCE [LARGE SCALE GENOMIC DNA]</scope>
    <source>
        <strain evidence="1 4">ATCC 39006</strain>
    </source>
</reference>
<reference evidence="2" key="2">
    <citation type="submission" date="2013-09" db="EMBL/GenBank/DDBJ databases">
        <authorList>
            <person name="Wang G."/>
            <person name="Yang Y."/>
            <person name="Su Y."/>
        </authorList>
    </citation>
    <scope>NUCLEOTIDE SEQUENCE</scope>
    <source>
        <strain evidence="2">ATCC 39006</strain>
    </source>
</reference>
<dbReference type="AlphaFoldDB" id="A0A2I5T9Q3"/>
<keyword evidence="3" id="KW-1185">Reference proteome</keyword>
<name>A0A2I5T9Q3_SERS3</name>
<dbReference type="KEGG" id="serq:CWC46_16390"/>
<evidence type="ECO:0008006" key="5">
    <source>
        <dbReference type="Google" id="ProtNLM"/>
    </source>
</evidence>
<dbReference type="PROSITE" id="PS51257">
    <property type="entry name" value="PROKAR_LIPOPROTEIN"/>
    <property type="match status" value="1"/>
</dbReference>
<dbReference type="EMBL" id="CP025085">
    <property type="protein sequence ID" value="AUH01252.1"/>
    <property type="molecule type" value="Genomic_DNA"/>
</dbReference>
<evidence type="ECO:0000313" key="4">
    <source>
        <dbReference type="Proteomes" id="UP000233778"/>
    </source>
</evidence>
<dbReference type="KEGG" id="sera:Ser39006_016390"/>
<protein>
    <recommendedName>
        <fullName evidence="5">Lipoprotein SmpA/OmlA domain-containing protein</fullName>
    </recommendedName>
</protein>
<dbReference type="Proteomes" id="UP000233778">
    <property type="component" value="Chromosome"/>
</dbReference>
<sequence>MKLILIFPLSLILSGCIIDRTKTYNTSLSDINSNNVNHVFFVGKTKKDILEKLGPPQNSLEFMKENHWSYTNKESIHGFVLIPPIPVGMSKTKKIDLYFNEKNELNRFTFHEE</sequence>
<proteinExistence type="predicted"/>
<accession>A0A2I5T9Q3</accession>
<organism evidence="2 3">
    <name type="scientific">Serratia sp. (strain ATCC 39006)</name>
    <name type="common">Prodigiosinella confusarubida</name>
    <dbReference type="NCBI Taxonomy" id="104623"/>
    <lineage>
        <taxon>Bacteria</taxon>
        <taxon>Pseudomonadati</taxon>
        <taxon>Pseudomonadota</taxon>
        <taxon>Gammaproteobacteria</taxon>
        <taxon>Enterobacterales</taxon>
        <taxon>Pectobacteriaceae</taxon>
        <taxon>Prodigiosinella</taxon>
    </lineage>
</organism>
<dbReference type="EMBL" id="CP025084">
    <property type="protein sequence ID" value="AUH05573.1"/>
    <property type="molecule type" value="Genomic_DNA"/>
</dbReference>
<dbReference type="STRING" id="104623.Ser39006_02206"/>
<evidence type="ECO:0000313" key="2">
    <source>
        <dbReference type="EMBL" id="AUH05573.1"/>
    </source>
</evidence>
<dbReference type="Proteomes" id="UP000017700">
    <property type="component" value="Chromosome"/>
</dbReference>
<reference evidence="2 3" key="1">
    <citation type="journal article" date="2013" name="Genome Announc.">
        <title>Draft genome sequence of Serratia sp. strain ATCC 39006, a model bacterium for analysis of the biosynthesis and regulation of prodigiosin, a carbapenem, and gas vesicles.</title>
        <authorList>
            <person name="Fineran P.C."/>
            <person name="Iglesias Cans M.C."/>
            <person name="Ramsay J.P."/>
            <person name="Wilf N.M."/>
            <person name="Cossyleon D."/>
            <person name="McNeil M.B."/>
            <person name="Williamson N.R."/>
            <person name="Monson R.E."/>
            <person name="Becher S.A."/>
            <person name="Stanton J.A."/>
            <person name="Brugger K."/>
            <person name="Brown S.D."/>
            <person name="Salmond G.P."/>
        </authorList>
    </citation>
    <scope>NUCLEOTIDE SEQUENCE [LARGE SCALE GENOMIC DNA]</scope>
    <source>
        <strain evidence="2">ATCC 39006</strain>
        <strain evidence="3">ATCC 39006 / SC 11482</strain>
    </source>
</reference>
<reference evidence="2" key="4">
    <citation type="submission" date="2017-11" db="EMBL/GenBank/DDBJ databases">
        <title>Complete genome sequence of Serratia sp. ATCC 39006.</title>
        <authorList>
            <person name="Hampton H.G."/>
            <person name="Jackson S.A."/>
            <person name="Jauregui R."/>
            <person name="Poulter G.T.M."/>
            <person name="Salmond G.P.C."/>
            <person name="Fineran P.C."/>
        </authorList>
    </citation>
    <scope>NUCLEOTIDE SEQUENCE</scope>
    <source>
        <strain evidence="2">ATCC 39006</strain>
    </source>
</reference>
<evidence type="ECO:0000313" key="3">
    <source>
        <dbReference type="Proteomes" id="UP000017700"/>
    </source>
</evidence>
<evidence type="ECO:0000313" key="1">
    <source>
        <dbReference type="EMBL" id="AUH01252.1"/>
    </source>
</evidence>